<dbReference type="UniPathway" id="UPA00282"/>
<comment type="pathway">
    <text evidence="1 11">Glycerolipid metabolism; triacylglycerol biosynthesis.</text>
</comment>
<evidence type="ECO:0000256" key="1">
    <source>
        <dbReference type="ARBA" id="ARBA00004771"/>
    </source>
</evidence>
<evidence type="ECO:0000256" key="8">
    <source>
        <dbReference type="ARBA" id="ARBA00023098"/>
    </source>
</evidence>
<evidence type="ECO:0000256" key="5">
    <source>
        <dbReference type="ARBA" id="ARBA00022516"/>
    </source>
</evidence>
<evidence type="ECO:0000256" key="2">
    <source>
        <dbReference type="ARBA" id="ARBA00005189"/>
    </source>
</evidence>
<dbReference type="GO" id="GO:0051701">
    <property type="term" value="P:biological process involved in interaction with host"/>
    <property type="evidence" value="ECO:0007669"/>
    <property type="project" value="TreeGrafter"/>
</dbReference>
<evidence type="ECO:0000256" key="7">
    <source>
        <dbReference type="ARBA" id="ARBA00022798"/>
    </source>
</evidence>
<organism evidence="14 15">
    <name type="scientific">Paraconexibacter algicola</name>
    <dbReference type="NCBI Taxonomy" id="2133960"/>
    <lineage>
        <taxon>Bacteria</taxon>
        <taxon>Bacillati</taxon>
        <taxon>Actinomycetota</taxon>
        <taxon>Thermoleophilia</taxon>
        <taxon>Solirubrobacterales</taxon>
        <taxon>Paraconexibacteraceae</taxon>
        <taxon>Paraconexibacter</taxon>
    </lineage>
</organism>
<dbReference type="EC" id="2.3.1.20" evidence="4 11"/>
<dbReference type="RefSeq" id="WP_107566866.1">
    <property type="nucleotide sequence ID" value="NZ_PYYB01000001.1"/>
</dbReference>
<keyword evidence="6 11" id="KW-0808">Transferase</keyword>
<dbReference type="OrthoDB" id="9810950at2"/>
<dbReference type="EMBL" id="PYYB01000001">
    <property type="protein sequence ID" value="PTL58428.1"/>
    <property type="molecule type" value="Genomic_DNA"/>
</dbReference>
<dbReference type="GO" id="GO:0005886">
    <property type="term" value="C:plasma membrane"/>
    <property type="evidence" value="ECO:0007669"/>
    <property type="project" value="TreeGrafter"/>
</dbReference>
<reference evidence="14 15" key="1">
    <citation type="submission" date="2018-03" db="EMBL/GenBank/DDBJ databases">
        <title>Aquarubrobacter algicola gen. nov., sp. nov., a novel actinobacterium isolated from shallow eutrophic lake during the end of cyanobacterial harmful algal blooms.</title>
        <authorList>
            <person name="Chun S.J."/>
        </authorList>
    </citation>
    <scope>NUCLEOTIDE SEQUENCE [LARGE SCALE GENOMIC DNA]</scope>
    <source>
        <strain evidence="14 15">Seoho-28</strain>
    </source>
</reference>
<dbReference type="AlphaFoldDB" id="A0A2T4UGT3"/>
<keyword evidence="5 11" id="KW-0444">Lipid biosynthesis</keyword>
<comment type="pathway">
    <text evidence="2">Lipid metabolism.</text>
</comment>
<dbReference type="PANTHER" id="PTHR31650:SF1">
    <property type="entry name" value="WAX ESTER SYNTHASE_DIACYLGLYCEROL ACYLTRANSFERASE 4-RELATED"/>
    <property type="match status" value="1"/>
</dbReference>
<dbReference type="InterPro" id="IPR009721">
    <property type="entry name" value="O-acyltransferase_WSD1_C"/>
</dbReference>
<evidence type="ECO:0000256" key="9">
    <source>
        <dbReference type="ARBA" id="ARBA00023315"/>
    </source>
</evidence>
<feature type="domain" description="O-acyltransferase WSD1-like N-terminal" evidence="12">
    <location>
        <begin position="9"/>
        <end position="289"/>
    </location>
</feature>
<evidence type="ECO:0000313" key="15">
    <source>
        <dbReference type="Proteomes" id="UP000240739"/>
    </source>
</evidence>
<dbReference type="InterPro" id="IPR045034">
    <property type="entry name" value="O-acyltransferase_WSD1-like"/>
</dbReference>
<dbReference type="Proteomes" id="UP000240739">
    <property type="component" value="Unassembled WGS sequence"/>
</dbReference>
<sequence length="485" mass="51177">MSQLALHQLSAFDAQFLAETDTTLAHYTGITIVAPAPDGSTVTRDAIIARVQQRIGLLTPLRWKLHTVPLGLDHPVFVEVDPDVPAHVQEITLDAPGDERQLGAAVASILEVQLPRDRPLWRIDLVHGLADGRSAILTTLHHAAADGVAAAHIFGTLMVDHDAPVRPARRAALVPRRRELLARGTRGLLLHPVRGTRAGLKVLPHLDQSPSLRSIPGVPQVAGAARTAGRLAAWATGGPVSARPTVVAAPRTRINGPLSSRRIVAFGRVPVQVVKDLKNAHGVTFNDVVVAGVSGGLRRRLEATGGVPDAPLVAFVPTSVRGTTAAGGFGNAISSFVVPIPTHLEEPDRRIGFARRAMVAAKERHRAIPTSLLADTNGLIPPPLFGAVAGVAMKLMDSGQVAPPVNLTISNVPGPPVQITAFGREVVGQYPASLIFGGVGLNVTVVSYADALEIGMVGDRELLPDLWELVEDVREEFAALHAAIS</sequence>
<keyword evidence="7 11" id="KW-0319">Glycerol metabolism</keyword>
<dbReference type="Pfam" id="PF03007">
    <property type="entry name" value="WS_DGAT_cat"/>
    <property type="match status" value="1"/>
</dbReference>
<dbReference type="PANTHER" id="PTHR31650">
    <property type="entry name" value="O-ACYLTRANSFERASE (WSD1-LIKE) FAMILY PROTEIN"/>
    <property type="match status" value="1"/>
</dbReference>
<comment type="similarity">
    <text evidence="3 11">Belongs to the long-chain O-acyltransferase family.</text>
</comment>
<evidence type="ECO:0000256" key="11">
    <source>
        <dbReference type="RuleBase" id="RU361241"/>
    </source>
</evidence>
<dbReference type="Pfam" id="PF06974">
    <property type="entry name" value="WS_DGAT_C"/>
    <property type="match status" value="1"/>
</dbReference>
<comment type="caution">
    <text evidence="14">The sequence shown here is derived from an EMBL/GenBank/DDBJ whole genome shotgun (WGS) entry which is preliminary data.</text>
</comment>
<dbReference type="GO" id="GO:0001666">
    <property type="term" value="P:response to hypoxia"/>
    <property type="evidence" value="ECO:0007669"/>
    <property type="project" value="TreeGrafter"/>
</dbReference>
<evidence type="ECO:0000256" key="4">
    <source>
        <dbReference type="ARBA" id="ARBA00013244"/>
    </source>
</evidence>
<keyword evidence="8 11" id="KW-0443">Lipid metabolism</keyword>
<dbReference type="InterPro" id="IPR004255">
    <property type="entry name" value="O-acyltransferase_WSD1_N"/>
</dbReference>
<dbReference type="Gene3D" id="3.30.559.10">
    <property type="entry name" value="Chloramphenicol acetyltransferase-like domain"/>
    <property type="match status" value="1"/>
</dbReference>
<dbReference type="InterPro" id="IPR023213">
    <property type="entry name" value="CAT-like_dom_sf"/>
</dbReference>
<accession>A0A2T4UGT3</accession>
<dbReference type="GO" id="GO:0019432">
    <property type="term" value="P:triglyceride biosynthetic process"/>
    <property type="evidence" value="ECO:0007669"/>
    <property type="project" value="UniProtKB-UniPathway"/>
</dbReference>
<gene>
    <name evidence="14" type="ORF">C7Y72_01555</name>
</gene>
<protein>
    <recommendedName>
        <fullName evidence="4 11">Diacylglycerol O-acyltransferase</fullName>
        <ecNumber evidence="4 11">2.3.1.20</ecNumber>
    </recommendedName>
</protein>
<proteinExistence type="inferred from homology"/>
<evidence type="ECO:0000313" key="14">
    <source>
        <dbReference type="EMBL" id="PTL58428.1"/>
    </source>
</evidence>
<dbReference type="InterPro" id="IPR014292">
    <property type="entry name" value="Acyl_transf_WS/DGAT"/>
</dbReference>
<dbReference type="NCBIfam" id="TIGR02946">
    <property type="entry name" value="acyl_WS_DGAT"/>
    <property type="match status" value="1"/>
</dbReference>
<evidence type="ECO:0000259" key="13">
    <source>
        <dbReference type="Pfam" id="PF06974"/>
    </source>
</evidence>
<keyword evidence="9 11" id="KW-0012">Acyltransferase</keyword>
<comment type="catalytic activity">
    <reaction evidence="10 11">
        <text>an acyl-CoA + a 1,2-diacyl-sn-glycerol = a triacyl-sn-glycerol + CoA</text>
        <dbReference type="Rhea" id="RHEA:10868"/>
        <dbReference type="ChEBI" id="CHEBI:17815"/>
        <dbReference type="ChEBI" id="CHEBI:57287"/>
        <dbReference type="ChEBI" id="CHEBI:58342"/>
        <dbReference type="ChEBI" id="CHEBI:64615"/>
        <dbReference type="EC" id="2.3.1.20"/>
    </reaction>
</comment>
<keyword evidence="15" id="KW-1185">Reference proteome</keyword>
<evidence type="ECO:0000256" key="3">
    <source>
        <dbReference type="ARBA" id="ARBA00009587"/>
    </source>
</evidence>
<evidence type="ECO:0000256" key="6">
    <source>
        <dbReference type="ARBA" id="ARBA00022679"/>
    </source>
</evidence>
<name>A0A2T4UGT3_9ACTN</name>
<dbReference type="SUPFAM" id="SSF52777">
    <property type="entry name" value="CoA-dependent acyltransferases"/>
    <property type="match status" value="1"/>
</dbReference>
<dbReference type="GO" id="GO:0006071">
    <property type="term" value="P:glycerol metabolic process"/>
    <property type="evidence" value="ECO:0007669"/>
    <property type="project" value="UniProtKB-KW"/>
</dbReference>
<evidence type="ECO:0000259" key="12">
    <source>
        <dbReference type="Pfam" id="PF03007"/>
    </source>
</evidence>
<evidence type="ECO:0000256" key="10">
    <source>
        <dbReference type="ARBA" id="ARBA00048109"/>
    </source>
</evidence>
<feature type="domain" description="O-acyltransferase WSD1 C-terminal" evidence="13">
    <location>
        <begin position="330"/>
        <end position="480"/>
    </location>
</feature>
<dbReference type="GO" id="GO:0004144">
    <property type="term" value="F:diacylglycerol O-acyltransferase activity"/>
    <property type="evidence" value="ECO:0007669"/>
    <property type="project" value="UniProtKB-EC"/>
</dbReference>
<dbReference type="GO" id="GO:0071731">
    <property type="term" value="P:response to nitric oxide"/>
    <property type="evidence" value="ECO:0007669"/>
    <property type="project" value="TreeGrafter"/>
</dbReference>